<reference evidence="1" key="1">
    <citation type="journal article" date="2020" name="J. Eukaryot. Microbiol.">
        <title>De novo Sequencing, Assembly and Annotation of the Transcriptome for the Free-Living Testate Amoeba Arcella intermedia.</title>
        <authorList>
            <person name="Ribeiro G.M."/>
            <person name="Porfirio-Sousa A.L."/>
            <person name="Maurer-Alcala X.X."/>
            <person name="Katz L.A."/>
            <person name="Lahr D.J.G."/>
        </authorList>
    </citation>
    <scope>NUCLEOTIDE SEQUENCE</scope>
</reference>
<dbReference type="Gene3D" id="3.80.10.10">
    <property type="entry name" value="Ribonuclease Inhibitor"/>
    <property type="match status" value="1"/>
</dbReference>
<dbReference type="PANTHER" id="PTHR24114">
    <property type="entry name" value="LEUCINE RICH REPEAT FAMILY PROTEIN"/>
    <property type="match status" value="1"/>
</dbReference>
<accession>A0A6B2LQT8</accession>
<organism evidence="1">
    <name type="scientific">Arcella intermedia</name>
    <dbReference type="NCBI Taxonomy" id="1963864"/>
    <lineage>
        <taxon>Eukaryota</taxon>
        <taxon>Amoebozoa</taxon>
        <taxon>Tubulinea</taxon>
        <taxon>Elardia</taxon>
        <taxon>Arcellinida</taxon>
        <taxon>Sphaerothecina</taxon>
        <taxon>Arcellidae</taxon>
        <taxon>Arcella</taxon>
    </lineage>
</organism>
<dbReference type="InterPro" id="IPR032675">
    <property type="entry name" value="LRR_dom_sf"/>
</dbReference>
<proteinExistence type="predicted"/>
<dbReference type="InterPro" id="IPR052394">
    <property type="entry name" value="LRR-containing"/>
</dbReference>
<dbReference type="PANTHER" id="PTHR24114:SF2">
    <property type="entry name" value="F-BOX DOMAIN-CONTAINING PROTEIN-RELATED"/>
    <property type="match status" value="1"/>
</dbReference>
<evidence type="ECO:0000313" key="1">
    <source>
        <dbReference type="EMBL" id="NDV39363.1"/>
    </source>
</evidence>
<name>A0A6B2LQT8_9EUKA</name>
<dbReference type="AlphaFoldDB" id="A0A6B2LQT8"/>
<dbReference type="EMBL" id="GIBP01010394">
    <property type="protein sequence ID" value="NDV39363.1"/>
    <property type="molecule type" value="Transcribed_RNA"/>
</dbReference>
<protein>
    <submittedName>
        <fullName evidence="1">Uncharacterized protein</fullName>
    </submittedName>
</protein>
<sequence>MSGSSIGDNGAIILGESLKSNSTLTELDLSYSTIKATTVLSICNSLKFNSTITALHITPNEGQFSLLV</sequence>
<dbReference type="SUPFAM" id="SSF52047">
    <property type="entry name" value="RNI-like"/>
    <property type="match status" value="1"/>
</dbReference>